<evidence type="ECO:0000256" key="2">
    <source>
        <dbReference type="ARBA" id="ARBA00022679"/>
    </source>
</evidence>
<dbReference type="AlphaFoldDB" id="I4AQ75"/>
<dbReference type="InterPro" id="IPR000836">
    <property type="entry name" value="PRTase_dom"/>
</dbReference>
<evidence type="ECO:0000259" key="8">
    <source>
        <dbReference type="Pfam" id="PF13793"/>
    </source>
</evidence>
<dbReference type="InterPro" id="IPR029099">
    <property type="entry name" value="Pribosyltran_N"/>
</dbReference>
<dbReference type="PANTHER" id="PTHR10210">
    <property type="entry name" value="RIBOSE-PHOSPHATE DIPHOSPHOKINASE FAMILY MEMBER"/>
    <property type="match status" value="1"/>
</dbReference>
<organism evidence="9 10">
    <name type="scientific">Bernardetia litoralis (strain ATCC 23117 / DSM 6794 / NBRC 15988 / NCIMB 1366 / Fx l1 / Sio-4)</name>
    <name type="common">Flexibacter litoralis</name>
    <dbReference type="NCBI Taxonomy" id="880071"/>
    <lineage>
        <taxon>Bacteria</taxon>
        <taxon>Pseudomonadati</taxon>
        <taxon>Bacteroidota</taxon>
        <taxon>Cytophagia</taxon>
        <taxon>Cytophagales</taxon>
        <taxon>Bernardetiaceae</taxon>
        <taxon>Bernardetia</taxon>
    </lineage>
</organism>
<dbReference type="Pfam" id="PF13793">
    <property type="entry name" value="Pribosyltran_N"/>
    <property type="match status" value="1"/>
</dbReference>
<dbReference type="GO" id="GO:0005737">
    <property type="term" value="C:cytoplasm"/>
    <property type="evidence" value="ECO:0007669"/>
    <property type="project" value="TreeGrafter"/>
</dbReference>
<dbReference type="GO" id="GO:0006015">
    <property type="term" value="P:5-phosphoribose 1-diphosphate biosynthetic process"/>
    <property type="evidence" value="ECO:0007669"/>
    <property type="project" value="TreeGrafter"/>
</dbReference>
<name>I4AQ75_BERLS</name>
<dbReference type="NCBIfam" id="TIGR01251">
    <property type="entry name" value="ribP_PPkin"/>
    <property type="match status" value="1"/>
</dbReference>
<dbReference type="EMBL" id="CP003345">
    <property type="protein sequence ID" value="AFM06110.1"/>
    <property type="molecule type" value="Genomic_DNA"/>
</dbReference>
<dbReference type="PANTHER" id="PTHR10210:SF32">
    <property type="entry name" value="RIBOSE-PHOSPHATE PYROPHOSPHOKINASE 2"/>
    <property type="match status" value="1"/>
</dbReference>
<dbReference type="InterPro" id="IPR005946">
    <property type="entry name" value="Rib-P_diPkinase"/>
</dbReference>
<dbReference type="Proteomes" id="UP000006054">
    <property type="component" value="Chromosome"/>
</dbReference>
<dbReference type="CDD" id="cd06223">
    <property type="entry name" value="PRTases_typeI"/>
    <property type="match status" value="1"/>
</dbReference>
<keyword evidence="10" id="KW-1185">Reference proteome</keyword>
<evidence type="ECO:0000256" key="3">
    <source>
        <dbReference type="ARBA" id="ARBA00022727"/>
    </source>
</evidence>
<keyword evidence="2" id="KW-0808">Transferase</keyword>
<keyword evidence="4" id="KW-0547">Nucleotide-binding</keyword>
<dbReference type="eggNOG" id="COG0462">
    <property type="taxonomic scope" value="Bacteria"/>
</dbReference>
<dbReference type="GO" id="GO:0000287">
    <property type="term" value="F:magnesium ion binding"/>
    <property type="evidence" value="ECO:0007669"/>
    <property type="project" value="InterPro"/>
</dbReference>
<dbReference type="GO" id="GO:0002189">
    <property type="term" value="C:ribose phosphate diphosphokinase complex"/>
    <property type="evidence" value="ECO:0007669"/>
    <property type="project" value="TreeGrafter"/>
</dbReference>
<evidence type="ECO:0000256" key="6">
    <source>
        <dbReference type="ARBA" id="ARBA00022840"/>
    </source>
</evidence>
<dbReference type="Pfam" id="PF14572">
    <property type="entry name" value="Pribosyl_synth"/>
    <property type="match status" value="1"/>
</dbReference>
<protein>
    <recommendedName>
        <fullName evidence="1">ribose-phosphate diphosphokinase</fullName>
        <ecNumber evidence="1">2.7.6.1</ecNumber>
    </recommendedName>
</protein>
<evidence type="ECO:0000313" key="9">
    <source>
        <dbReference type="EMBL" id="AFM06110.1"/>
    </source>
</evidence>
<keyword evidence="6" id="KW-0067">ATP-binding</keyword>
<keyword evidence="3" id="KW-0545">Nucleotide biosynthesis</keyword>
<dbReference type="Gene3D" id="3.40.50.2020">
    <property type="match status" value="2"/>
</dbReference>
<sequence>MRISLETQRGFSFYQKNMNEQIKEQILVFSTQKYAYFREAFVEKEKAIFEKGKLEHKVFPDGESYYRILSKLQSREAVLIGGTVSENDTMELYDLASGLVDEGVKKLTIIIPFYGYSTMERTVKSGEIVTAKTRARLLSAIPQSYSGNRIVMVDLHVSGLQYYFERGVHTVHLYAKPLILEAARKLGGKDFVLASADAGRAKWVESLAFDLGVDAAFVYKRRSSGSDTEITGINADVNGKKVVLYDDMIRTGGSLINAVKVYKEAGAKEIYVVATHGVFPNGSVERLENSKLIEKIIVTDTHSNAKEAAQKTDFIEISSISDLLIDAVTSF</sequence>
<evidence type="ECO:0000256" key="1">
    <source>
        <dbReference type="ARBA" id="ARBA00013247"/>
    </source>
</evidence>
<evidence type="ECO:0000256" key="7">
    <source>
        <dbReference type="ARBA" id="ARBA00049535"/>
    </source>
</evidence>
<evidence type="ECO:0000256" key="4">
    <source>
        <dbReference type="ARBA" id="ARBA00022741"/>
    </source>
</evidence>
<dbReference type="GO" id="GO:0016301">
    <property type="term" value="F:kinase activity"/>
    <property type="evidence" value="ECO:0007669"/>
    <property type="project" value="UniProtKB-KW"/>
</dbReference>
<dbReference type="SUPFAM" id="SSF53271">
    <property type="entry name" value="PRTase-like"/>
    <property type="match status" value="1"/>
</dbReference>
<dbReference type="KEGG" id="fli:Fleli_3803"/>
<comment type="catalytic activity">
    <reaction evidence="7">
        <text>D-ribose 5-phosphate + ATP = 5-phospho-alpha-D-ribose 1-diphosphate + AMP + H(+)</text>
        <dbReference type="Rhea" id="RHEA:15609"/>
        <dbReference type="ChEBI" id="CHEBI:15378"/>
        <dbReference type="ChEBI" id="CHEBI:30616"/>
        <dbReference type="ChEBI" id="CHEBI:58017"/>
        <dbReference type="ChEBI" id="CHEBI:78346"/>
        <dbReference type="ChEBI" id="CHEBI:456215"/>
        <dbReference type="EC" id="2.7.6.1"/>
    </reaction>
</comment>
<dbReference type="GO" id="GO:0005524">
    <property type="term" value="F:ATP binding"/>
    <property type="evidence" value="ECO:0007669"/>
    <property type="project" value="UniProtKB-KW"/>
</dbReference>
<dbReference type="GO" id="GO:0006164">
    <property type="term" value="P:purine nucleotide biosynthetic process"/>
    <property type="evidence" value="ECO:0007669"/>
    <property type="project" value="TreeGrafter"/>
</dbReference>
<proteinExistence type="predicted"/>
<feature type="domain" description="Ribose-phosphate pyrophosphokinase N-terminal" evidence="8">
    <location>
        <begin position="48"/>
        <end position="140"/>
    </location>
</feature>
<gene>
    <name evidence="9" type="ordered locus">Fleli_3803</name>
</gene>
<evidence type="ECO:0000256" key="5">
    <source>
        <dbReference type="ARBA" id="ARBA00022777"/>
    </source>
</evidence>
<keyword evidence="5 9" id="KW-0418">Kinase</keyword>
<reference evidence="10" key="1">
    <citation type="submission" date="2012-06" db="EMBL/GenBank/DDBJ databases">
        <title>The complete genome of Flexibacter litoralis DSM 6794.</title>
        <authorList>
            <person name="Lucas S."/>
            <person name="Copeland A."/>
            <person name="Lapidus A."/>
            <person name="Glavina del Rio T."/>
            <person name="Dalin E."/>
            <person name="Tice H."/>
            <person name="Bruce D."/>
            <person name="Goodwin L."/>
            <person name="Pitluck S."/>
            <person name="Peters L."/>
            <person name="Ovchinnikova G."/>
            <person name="Lu M."/>
            <person name="Kyrpides N."/>
            <person name="Mavromatis K."/>
            <person name="Ivanova N."/>
            <person name="Brettin T."/>
            <person name="Detter J.C."/>
            <person name="Han C."/>
            <person name="Larimer F."/>
            <person name="Land M."/>
            <person name="Hauser L."/>
            <person name="Markowitz V."/>
            <person name="Cheng J.-F."/>
            <person name="Hugenholtz P."/>
            <person name="Woyke T."/>
            <person name="Wu D."/>
            <person name="Spring S."/>
            <person name="Lang E."/>
            <person name="Kopitz M."/>
            <person name="Brambilla E."/>
            <person name="Klenk H.-P."/>
            <person name="Eisen J.A."/>
        </authorList>
    </citation>
    <scope>NUCLEOTIDE SEQUENCE [LARGE SCALE GENOMIC DNA]</scope>
    <source>
        <strain evidence="10">ATCC 23117 / DSM 6794 / NBRC 15988 / NCIMB 1366 / Sio-4</strain>
    </source>
</reference>
<dbReference type="InterPro" id="IPR029057">
    <property type="entry name" value="PRTase-like"/>
</dbReference>
<dbReference type="GO" id="GO:0004749">
    <property type="term" value="F:ribose phosphate diphosphokinase activity"/>
    <property type="evidence" value="ECO:0007669"/>
    <property type="project" value="UniProtKB-EC"/>
</dbReference>
<evidence type="ECO:0000313" key="10">
    <source>
        <dbReference type="Proteomes" id="UP000006054"/>
    </source>
</evidence>
<dbReference type="HOGENOM" id="CLU_033546_2_2_10"/>
<dbReference type="STRING" id="880071.Fleli_3803"/>
<dbReference type="EC" id="2.7.6.1" evidence="1"/>
<accession>I4AQ75</accession>
<dbReference type="SMART" id="SM01400">
    <property type="entry name" value="Pribosyltran_N"/>
    <property type="match status" value="1"/>
</dbReference>